<sequence>MSDLVIVADIGGTNARFAAVDLETMHLSHLVVYSCAEFPSFEAVFSHYQHTVVGQPIKRAAIAVACPILGDEISMTNLHWQCSISALKVTLQLEELIVMNDFIAIAMSLPVIPRNETVQIGGGKTLPGKPKVILGPGTGLGVSFLISDSEKYTPLGSEGGHVGWCAETEQEHCIYRFLKRQFGRVSIERVLSGSGLEQIYLALAEYSNLSIAPLSASNIATLALQGDALAKTTVDQFFAILGSFAGDLALTLNAYGGVYLAGGMIPKLLPQLNALKFRERFEAKGRFSSVNQSIATFAITTKQPGLLGAALCLKQQGNYEYNTTNTMAATA</sequence>
<reference evidence="5" key="2">
    <citation type="submission" date="2020-09" db="EMBL/GenBank/DDBJ databases">
        <authorList>
            <person name="Sun Q."/>
            <person name="Ohkuma M."/>
        </authorList>
    </citation>
    <scope>NUCLEOTIDE SEQUENCE</scope>
    <source>
        <strain evidence="5">JCM 13919</strain>
    </source>
</reference>
<dbReference type="EC" id="2.7.1.2" evidence="3"/>
<gene>
    <name evidence="3 5" type="primary">glk</name>
    <name evidence="5" type="ORF">GCM10007966_00320</name>
</gene>
<keyword evidence="3" id="KW-0547">Nucleotide-binding</keyword>
<comment type="caution">
    <text evidence="5">The sequence shown here is derived from an EMBL/GenBank/DDBJ whole genome shotgun (WGS) entry which is preliminary data.</text>
</comment>
<evidence type="ECO:0000313" key="6">
    <source>
        <dbReference type="Proteomes" id="UP000630149"/>
    </source>
</evidence>
<keyword evidence="6" id="KW-1185">Reference proteome</keyword>
<keyword evidence="3" id="KW-0963">Cytoplasm</keyword>
<feature type="binding site" evidence="3">
    <location>
        <begin position="8"/>
        <end position="13"/>
    </location>
    <ligand>
        <name>ATP</name>
        <dbReference type="ChEBI" id="CHEBI:30616"/>
    </ligand>
</feature>
<dbReference type="PANTHER" id="PTHR47690:SF1">
    <property type="entry name" value="GLUCOKINASE"/>
    <property type="match status" value="1"/>
</dbReference>
<dbReference type="HAMAP" id="MF_00524">
    <property type="entry name" value="Glucokinase"/>
    <property type="match status" value="1"/>
</dbReference>
<dbReference type="GO" id="GO:0004340">
    <property type="term" value="F:glucokinase activity"/>
    <property type="evidence" value="ECO:0007669"/>
    <property type="project" value="UniProtKB-UniRule"/>
</dbReference>
<dbReference type="AlphaFoldDB" id="A0A917JNS0"/>
<dbReference type="Pfam" id="PF02685">
    <property type="entry name" value="Glucokinase"/>
    <property type="match status" value="1"/>
</dbReference>
<name>A0A917JNS0_9GAMM</name>
<dbReference type="InterPro" id="IPR003836">
    <property type="entry name" value="Glucokinase"/>
</dbReference>
<proteinExistence type="inferred from homology"/>
<dbReference type="CDD" id="cd24008">
    <property type="entry name" value="ASKHA_NBD_GLK"/>
    <property type="match status" value="1"/>
</dbReference>
<keyword evidence="2 3" id="KW-0418">Kinase</keyword>
<reference evidence="5" key="1">
    <citation type="journal article" date="2014" name="Int. J. Syst. Evol. Microbiol.">
        <title>Complete genome sequence of Corynebacterium casei LMG S-19264T (=DSM 44701T), isolated from a smear-ripened cheese.</title>
        <authorList>
            <consortium name="US DOE Joint Genome Institute (JGI-PGF)"/>
            <person name="Walter F."/>
            <person name="Albersmeier A."/>
            <person name="Kalinowski J."/>
            <person name="Ruckert C."/>
        </authorList>
    </citation>
    <scope>NUCLEOTIDE SEQUENCE</scope>
    <source>
        <strain evidence="5">JCM 13919</strain>
    </source>
</reference>
<dbReference type="GO" id="GO:0005524">
    <property type="term" value="F:ATP binding"/>
    <property type="evidence" value="ECO:0007669"/>
    <property type="project" value="UniProtKB-UniRule"/>
</dbReference>
<dbReference type="InterPro" id="IPR050201">
    <property type="entry name" value="Bacterial_glucokinase"/>
</dbReference>
<accession>A0A917JNS0</accession>
<evidence type="ECO:0000313" key="5">
    <source>
        <dbReference type="EMBL" id="GGI75460.1"/>
    </source>
</evidence>
<evidence type="ECO:0000256" key="3">
    <source>
        <dbReference type="HAMAP-Rule" id="MF_00524"/>
    </source>
</evidence>
<dbReference type="GO" id="GO:0005829">
    <property type="term" value="C:cytosol"/>
    <property type="evidence" value="ECO:0007669"/>
    <property type="project" value="TreeGrafter"/>
</dbReference>
<organism evidence="5 6">
    <name type="scientific">Legionella impletisoli</name>
    <dbReference type="NCBI Taxonomy" id="343510"/>
    <lineage>
        <taxon>Bacteria</taxon>
        <taxon>Pseudomonadati</taxon>
        <taxon>Pseudomonadota</taxon>
        <taxon>Gammaproteobacteria</taxon>
        <taxon>Legionellales</taxon>
        <taxon>Legionellaceae</taxon>
        <taxon>Legionella</taxon>
    </lineage>
</organism>
<dbReference type="GO" id="GO:0006096">
    <property type="term" value="P:glycolytic process"/>
    <property type="evidence" value="ECO:0007669"/>
    <property type="project" value="UniProtKB-UniRule"/>
</dbReference>
<comment type="similarity">
    <text evidence="3 4">Belongs to the bacterial glucokinase family.</text>
</comment>
<evidence type="ECO:0000256" key="1">
    <source>
        <dbReference type="ARBA" id="ARBA00022679"/>
    </source>
</evidence>
<dbReference type="InterPro" id="IPR043129">
    <property type="entry name" value="ATPase_NBD"/>
</dbReference>
<dbReference type="RefSeq" id="WP_131775286.1">
    <property type="nucleotide sequence ID" value="NZ_BMOB01000001.1"/>
</dbReference>
<keyword evidence="1 3" id="KW-0808">Transferase</keyword>
<evidence type="ECO:0000256" key="4">
    <source>
        <dbReference type="RuleBase" id="RU004046"/>
    </source>
</evidence>
<dbReference type="EMBL" id="BMOB01000001">
    <property type="protein sequence ID" value="GGI75460.1"/>
    <property type="molecule type" value="Genomic_DNA"/>
</dbReference>
<dbReference type="Proteomes" id="UP000630149">
    <property type="component" value="Unassembled WGS sequence"/>
</dbReference>
<keyword evidence="3" id="KW-0324">Glycolysis</keyword>
<dbReference type="PANTHER" id="PTHR47690">
    <property type="entry name" value="GLUCOKINASE"/>
    <property type="match status" value="1"/>
</dbReference>
<keyword evidence="3" id="KW-0067">ATP-binding</keyword>
<evidence type="ECO:0000256" key="2">
    <source>
        <dbReference type="ARBA" id="ARBA00022777"/>
    </source>
</evidence>
<dbReference type="OrthoDB" id="9800595at2"/>
<dbReference type="SUPFAM" id="SSF53067">
    <property type="entry name" value="Actin-like ATPase domain"/>
    <property type="match status" value="1"/>
</dbReference>
<dbReference type="NCBIfam" id="TIGR00749">
    <property type="entry name" value="glk"/>
    <property type="match status" value="1"/>
</dbReference>
<protein>
    <recommendedName>
        <fullName evidence="3">Glucokinase</fullName>
        <ecNumber evidence="3">2.7.1.2</ecNumber>
    </recommendedName>
    <alternativeName>
        <fullName evidence="3">Glucose kinase</fullName>
    </alternativeName>
</protein>
<dbReference type="Gene3D" id="3.30.420.40">
    <property type="match status" value="1"/>
</dbReference>
<dbReference type="Gene3D" id="3.40.367.20">
    <property type="match status" value="1"/>
</dbReference>
<comment type="subcellular location">
    <subcellularLocation>
        <location evidence="3">Cytoplasm</location>
    </subcellularLocation>
</comment>
<dbReference type="GO" id="GO:0005536">
    <property type="term" value="F:D-glucose binding"/>
    <property type="evidence" value="ECO:0007669"/>
    <property type="project" value="InterPro"/>
</dbReference>
<comment type="catalytic activity">
    <reaction evidence="3">
        <text>D-glucose + ATP = D-glucose 6-phosphate + ADP + H(+)</text>
        <dbReference type="Rhea" id="RHEA:17825"/>
        <dbReference type="ChEBI" id="CHEBI:4167"/>
        <dbReference type="ChEBI" id="CHEBI:15378"/>
        <dbReference type="ChEBI" id="CHEBI:30616"/>
        <dbReference type="ChEBI" id="CHEBI:61548"/>
        <dbReference type="ChEBI" id="CHEBI:456216"/>
        <dbReference type="EC" id="2.7.1.2"/>
    </reaction>
</comment>